<dbReference type="NCBIfam" id="NF010725">
    <property type="entry name" value="PRK14127.1"/>
    <property type="match status" value="1"/>
</dbReference>
<evidence type="ECO:0000313" key="8">
    <source>
        <dbReference type="EMBL" id="KRL14057.1"/>
    </source>
</evidence>
<evidence type="ECO:0000256" key="2">
    <source>
        <dbReference type="ARBA" id="ARBA00022490"/>
    </source>
</evidence>
<gene>
    <name evidence="8" type="ORF">FD09_GL001217</name>
</gene>
<evidence type="ECO:0000256" key="7">
    <source>
        <dbReference type="SAM" id="MobiDB-lite"/>
    </source>
</evidence>
<evidence type="ECO:0000256" key="3">
    <source>
        <dbReference type="ARBA" id="ARBA00022618"/>
    </source>
</evidence>
<keyword evidence="5" id="KW-0131">Cell cycle</keyword>
<sequence length="272" mass="29927">MMDNRNNQAQSGQNTNNAPQGHRLNLTPTDIVNQDFGHKMRGYDSEEVDNYLDLVIKDYETYNEQIKAIQQENNRLKSRIDELTKQLSAQGPAVAGNSSAGSGSSASNYDILKRLSNLERHVFGVSKANPVPSVQRSYVPPRYNSAPAQGPTNRFAGPGMQTSPNPAMTHRGEETPQYSQPAQYQEPQTPNQPASRQNPAPQPQVNRGPQQPQSTPVAEPSAKSDPYQNQVGGGTQYRNYGPQSPENQTNNGYVNPNPAPQPSGENNYRPQQ</sequence>
<dbReference type="AlphaFoldDB" id="A0A0R1N2V2"/>
<evidence type="ECO:0000313" key="9">
    <source>
        <dbReference type="Proteomes" id="UP000051330"/>
    </source>
</evidence>
<comment type="caution">
    <text evidence="8">The sequence shown here is derived from an EMBL/GenBank/DDBJ whole genome shotgun (WGS) entry which is preliminary data.</text>
</comment>
<dbReference type="Gene3D" id="6.10.250.660">
    <property type="match status" value="1"/>
</dbReference>
<feature type="compositionally biased region" description="Polar residues" evidence="7">
    <location>
        <begin position="176"/>
        <end position="216"/>
    </location>
</feature>
<organism evidence="8 9">
    <name type="scientific">Schleiferilactobacillus perolens DSM 12744</name>
    <dbReference type="NCBI Taxonomy" id="1423792"/>
    <lineage>
        <taxon>Bacteria</taxon>
        <taxon>Bacillati</taxon>
        <taxon>Bacillota</taxon>
        <taxon>Bacilli</taxon>
        <taxon>Lactobacillales</taxon>
        <taxon>Lactobacillaceae</taxon>
        <taxon>Schleiferilactobacillus</taxon>
    </lineage>
</organism>
<dbReference type="PANTHER" id="PTHR35794:SF1">
    <property type="entry name" value="CELL CYCLE PROTEIN GPSB"/>
    <property type="match status" value="1"/>
</dbReference>
<feature type="compositionally biased region" description="Polar residues" evidence="7">
    <location>
        <begin position="226"/>
        <end position="254"/>
    </location>
</feature>
<feature type="compositionally biased region" description="Polar residues" evidence="7">
    <location>
        <begin position="263"/>
        <end position="272"/>
    </location>
</feature>
<accession>A0A0R1N2V2</accession>
<keyword evidence="9" id="KW-1185">Reference proteome</keyword>
<keyword evidence="2" id="KW-0963">Cytoplasm</keyword>
<name>A0A0R1N2V2_9LACO</name>
<dbReference type="STRING" id="1423792.FD09_GL001217"/>
<feature type="coiled-coil region" evidence="6">
    <location>
        <begin position="52"/>
        <end position="86"/>
    </location>
</feature>
<dbReference type="GO" id="GO:0051301">
    <property type="term" value="P:cell division"/>
    <property type="evidence" value="ECO:0007669"/>
    <property type="project" value="UniProtKB-KW"/>
</dbReference>
<dbReference type="EMBL" id="AZEC01000002">
    <property type="protein sequence ID" value="KRL14057.1"/>
    <property type="molecule type" value="Genomic_DNA"/>
</dbReference>
<evidence type="ECO:0000256" key="1">
    <source>
        <dbReference type="ARBA" id="ARBA00004496"/>
    </source>
</evidence>
<evidence type="ECO:0000256" key="6">
    <source>
        <dbReference type="SAM" id="Coils"/>
    </source>
</evidence>
<dbReference type="Proteomes" id="UP000051330">
    <property type="component" value="Unassembled WGS sequence"/>
</dbReference>
<evidence type="ECO:0000256" key="4">
    <source>
        <dbReference type="ARBA" id="ARBA00023054"/>
    </source>
</evidence>
<keyword evidence="3" id="KW-0132">Cell division</keyword>
<proteinExistence type="predicted"/>
<dbReference type="PANTHER" id="PTHR35794">
    <property type="entry name" value="CELL DIVISION PROTEIN DIVIVA"/>
    <property type="match status" value="1"/>
</dbReference>
<comment type="subcellular location">
    <subcellularLocation>
        <location evidence="1">Cytoplasm</location>
    </subcellularLocation>
</comment>
<dbReference type="InterPro" id="IPR019933">
    <property type="entry name" value="DivIVA_domain"/>
</dbReference>
<dbReference type="InterPro" id="IPR007793">
    <property type="entry name" value="DivIVA_fam"/>
</dbReference>
<evidence type="ECO:0000256" key="5">
    <source>
        <dbReference type="ARBA" id="ARBA00023306"/>
    </source>
</evidence>
<dbReference type="Pfam" id="PF05103">
    <property type="entry name" value="DivIVA"/>
    <property type="match status" value="1"/>
</dbReference>
<reference evidence="8 9" key="1">
    <citation type="journal article" date="2015" name="Genome Announc.">
        <title>Expanding the biotechnology potential of lactobacilli through comparative genomics of 213 strains and associated genera.</title>
        <authorList>
            <person name="Sun Z."/>
            <person name="Harris H.M."/>
            <person name="McCann A."/>
            <person name="Guo C."/>
            <person name="Argimon S."/>
            <person name="Zhang W."/>
            <person name="Yang X."/>
            <person name="Jeffery I.B."/>
            <person name="Cooney J.C."/>
            <person name="Kagawa T.F."/>
            <person name="Liu W."/>
            <person name="Song Y."/>
            <person name="Salvetti E."/>
            <person name="Wrobel A."/>
            <person name="Rasinkangas P."/>
            <person name="Parkhill J."/>
            <person name="Rea M.C."/>
            <person name="O'Sullivan O."/>
            <person name="Ritari J."/>
            <person name="Douillard F.P."/>
            <person name="Paul Ross R."/>
            <person name="Yang R."/>
            <person name="Briner A.E."/>
            <person name="Felis G.E."/>
            <person name="de Vos W.M."/>
            <person name="Barrangou R."/>
            <person name="Klaenhammer T.R."/>
            <person name="Caufield P.W."/>
            <person name="Cui Y."/>
            <person name="Zhang H."/>
            <person name="O'Toole P.W."/>
        </authorList>
    </citation>
    <scope>NUCLEOTIDE SEQUENCE [LARGE SCALE GENOMIC DNA]</scope>
    <source>
        <strain evidence="8 9">DSM 12744</strain>
    </source>
</reference>
<dbReference type="GO" id="GO:0005737">
    <property type="term" value="C:cytoplasm"/>
    <property type="evidence" value="ECO:0007669"/>
    <property type="project" value="UniProtKB-SubCell"/>
</dbReference>
<protein>
    <recommendedName>
        <fullName evidence="10">Cell division regulator GpsB</fullName>
    </recommendedName>
</protein>
<feature type="region of interest" description="Disordered" evidence="7">
    <location>
        <begin position="1"/>
        <end position="28"/>
    </location>
</feature>
<feature type="compositionally biased region" description="Polar residues" evidence="7">
    <location>
        <begin position="1"/>
        <end position="19"/>
    </location>
</feature>
<dbReference type="NCBIfam" id="TIGR03544">
    <property type="entry name" value="DivI1A_domain"/>
    <property type="match status" value="1"/>
</dbReference>
<dbReference type="PATRIC" id="fig|1423792.3.peg.1237"/>
<keyword evidence="4 6" id="KW-0175">Coiled coil</keyword>
<evidence type="ECO:0008006" key="10">
    <source>
        <dbReference type="Google" id="ProtNLM"/>
    </source>
</evidence>
<feature type="region of interest" description="Disordered" evidence="7">
    <location>
        <begin position="131"/>
        <end position="272"/>
    </location>
</feature>